<dbReference type="InterPro" id="IPR010905">
    <property type="entry name" value="Glyco_hydro_88"/>
</dbReference>
<evidence type="ECO:0000313" key="3">
    <source>
        <dbReference type="Proteomes" id="UP000261257"/>
    </source>
</evidence>
<gene>
    <name evidence="2" type="ORF">DXC39_13985</name>
</gene>
<dbReference type="PANTHER" id="PTHR33886">
    <property type="entry name" value="UNSATURATED RHAMNOGALACTURONAN HYDROLASE (EUROFUNG)"/>
    <property type="match status" value="1"/>
</dbReference>
<dbReference type="GO" id="GO:0016787">
    <property type="term" value="F:hydrolase activity"/>
    <property type="evidence" value="ECO:0007669"/>
    <property type="project" value="UniProtKB-KW"/>
</dbReference>
<proteinExistence type="predicted"/>
<accession>A0A3E4U808</accession>
<dbReference type="EMBL" id="QSSQ01000012">
    <property type="protein sequence ID" value="RGM03751.1"/>
    <property type="molecule type" value="Genomic_DNA"/>
</dbReference>
<sequence>MQELKKEEITQKLDLVVNKLLTLGGPENETELENGGESIGFFRRDFGISEWDWPQGVGLYGLYKIMMVEKKEEYREFLCSWFKSNMAEGLPSRNINTTTPLLTLVQLNEICPDPEFESLCLSWADWLMRCLPRTEEGGFQHVTSANGDRLGVRLNENEMWIDTLFMTVLFLNRMGQKYNRQDWISESIHQVLLHIKYLYDKKTGLFYHGWTFNTRDNFGGVFWCRGNSWFTAGILEYLEMFKGSLDAGVREFIVNTYKSQVRTLKKLQSQSGLWHTVLDDPASYEEVSGSAAITAGILKGIKLGILDDSYLDCAWKGVRAVMNNIDEEGTVLNVSGGTGMGADREHYKKILIAPMAYGQSLTILALIQALDNLK</sequence>
<comment type="caution">
    <text evidence="2">The sequence shown here is derived from an EMBL/GenBank/DDBJ whole genome shotgun (WGS) entry which is preliminary data.</text>
</comment>
<dbReference type="Pfam" id="PF07470">
    <property type="entry name" value="Glyco_hydro_88"/>
    <property type="match status" value="1"/>
</dbReference>
<dbReference type="Gene3D" id="1.50.10.10">
    <property type="match status" value="1"/>
</dbReference>
<protein>
    <submittedName>
        <fullName evidence="2">Glycoside hydrolase family 105 protein</fullName>
    </submittedName>
</protein>
<dbReference type="RefSeq" id="WP_117622567.1">
    <property type="nucleotide sequence ID" value="NZ_QRQF01000016.1"/>
</dbReference>
<evidence type="ECO:0000313" key="2">
    <source>
        <dbReference type="EMBL" id="RGM03751.1"/>
    </source>
</evidence>
<keyword evidence="1 2" id="KW-0378">Hydrolase</keyword>
<dbReference type="Proteomes" id="UP000261257">
    <property type="component" value="Unassembled WGS sequence"/>
</dbReference>
<dbReference type="InterPro" id="IPR012341">
    <property type="entry name" value="6hp_glycosidase-like_sf"/>
</dbReference>
<name>A0A3E4U808_9FIRM</name>
<dbReference type="SUPFAM" id="SSF48208">
    <property type="entry name" value="Six-hairpin glycosidases"/>
    <property type="match status" value="1"/>
</dbReference>
<dbReference type="InterPro" id="IPR008928">
    <property type="entry name" value="6-hairpin_glycosidase_sf"/>
</dbReference>
<dbReference type="AlphaFoldDB" id="A0A3E4U808"/>
<evidence type="ECO:0000256" key="1">
    <source>
        <dbReference type="ARBA" id="ARBA00022801"/>
    </source>
</evidence>
<dbReference type="InterPro" id="IPR052043">
    <property type="entry name" value="PolySaccharide_Degr_Enz"/>
</dbReference>
<reference evidence="2 3" key="1">
    <citation type="submission" date="2018-08" db="EMBL/GenBank/DDBJ databases">
        <title>A genome reference for cultivated species of the human gut microbiota.</title>
        <authorList>
            <person name="Zou Y."/>
            <person name="Xue W."/>
            <person name="Luo G."/>
        </authorList>
    </citation>
    <scope>NUCLEOTIDE SEQUENCE [LARGE SCALE GENOMIC DNA]</scope>
    <source>
        <strain evidence="2 3">TF05-11AC</strain>
    </source>
</reference>
<dbReference type="GO" id="GO:0005975">
    <property type="term" value="P:carbohydrate metabolic process"/>
    <property type="evidence" value="ECO:0007669"/>
    <property type="project" value="InterPro"/>
</dbReference>
<dbReference type="PANTHER" id="PTHR33886:SF8">
    <property type="entry name" value="UNSATURATED RHAMNOGALACTURONAN HYDROLASE (EUROFUNG)"/>
    <property type="match status" value="1"/>
</dbReference>
<organism evidence="2 3">
    <name type="scientific">Hungatella hathewayi</name>
    <dbReference type="NCBI Taxonomy" id="154046"/>
    <lineage>
        <taxon>Bacteria</taxon>
        <taxon>Bacillati</taxon>
        <taxon>Bacillota</taxon>
        <taxon>Clostridia</taxon>
        <taxon>Lachnospirales</taxon>
        <taxon>Lachnospiraceae</taxon>
        <taxon>Hungatella</taxon>
    </lineage>
</organism>